<accession>A0A382BKT8</accession>
<dbReference type="EMBL" id="UINC01030213">
    <property type="protein sequence ID" value="SVB14229.1"/>
    <property type="molecule type" value="Genomic_DNA"/>
</dbReference>
<dbReference type="InterPro" id="IPR012349">
    <property type="entry name" value="Split_barrel_FMN-bd"/>
</dbReference>
<evidence type="ECO:0000313" key="1">
    <source>
        <dbReference type="EMBL" id="SVB14229.1"/>
    </source>
</evidence>
<dbReference type="Gene3D" id="2.30.110.10">
    <property type="entry name" value="Electron Transport, Fmn-binding Protein, Chain A"/>
    <property type="match status" value="1"/>
</dbReference>
<organism evidence="1">
    <name type="scientific">marine metagenome</name>
    <dbReference type="NCBI Taxonomy" id="408172"/>
    <lineage>
        <taxon>unclassified sequences</taxon>
        <taxon>metagenomes</taxon>
        <taxon>ecological metagenomes</taxon>
    </lineage>
</organism>
<dbReference type="AlphaFoldDB" id="A0A382BKT8"/>
<dbReference type="GO" id="GO:0016491">
    <property type="term" value="F:oxidoreductase activity"/>
    <property type="evidence" value="ECO:0007669"/>
    <property type="project" value="InterPro"/>
</dbReference>
<name>A0A382BKT8_9ZZZZ</name>
<dbReference type="InterPro" id="IPR004378">
    <property type="entry name" value="F420H2_quin_Rdtase"/>
</dbReference>
<evidence type="ECO:0008006" key="2">
    <source>
        <dbReference type="Google" id="ProtNLM"/>
    </source>
</evidence>
<dbReference type="Pfam" id="PF04075">
    <property type="entry name" value="F420H2_quin_red"/>
    <property type="match status" value="1"/>
</dbReference>
<protein>
    <recommendedName>
        <fullName evidence="2">DUF385 domain-containing protein</fullName>
    </recommendedName>
</protein>
<reference evidence="1" key="1">
    <citation type="submission" date="2018-05" db="EMBL/GenBank/DDBJ databases">
        <authorList>
            <person name="Lanie J.A."/>
            <person name="Ng W.-L."/>
            <person name="Kazmierczak K.M."/>
            <person name="Andrzejewski T.M."/>
            <person name="Davidsen T.M."/>
            <person name="Wayne K.J."/>
            <person name="Tettelin H."/>
            <person name="Glass J.I."/>
            <person name="Rusch D."/>
            <person name="Podicherti R."/>
            <person name="Tsui H.-C.T."/>
            <person name="Winkler M.E."/>
        </authorList>
    </citation>
    <scope>NUCLEOTIDE SEQUENCE</scope>
</reference>
<sequence>MNGDEITFKAILETRGRKTEKTHRVELLVVRYNEKLYFSRRNANSDWLKNAIENPNVRVEINGQYFVGKASLVKDDSLCKKISQLKYRDEKRANEHRVVLEVTSD</sequence>
<gene>
    <name evidence="1" type="ORF">METZ01_LOCUS167083</name>
</gene>
<proteinExistence type="predicted"/>